<keyword evidence="1" id="KW-0812">Transmembrane</keyword>
<reference evidence="2" key="1">
    <citation type="journal article" date="2014" name="Int. J. Syst. Evol. Microbiol.">
        <title>Complete genome sequence of Corynebacterium casei LMG S-19264T (=DSM 44701T), isolated from a smear-ripened cheese.</title>
        <authorList>
            <consortium name="US DOE Joint Genome Institute (JGI-PGF)"/>
            <person name="Walter F."/>
            <person name="Albersmeier A."/>
            <person name="Kalinowski J."/>
            <person name="Ruckert C."/>
        </authorList>
    </citation>
    <scope>NUCLEOTIDE SEQUENCE</scope>
    <source>
        <strain evidence="2">VKM Ac-1020</strain>
    </source>
</reference>
<dbReference type="RefSeq" id="WP_271173421.1">
    <property type="nucleotide sequence ID" value="NZ_BSEJ01000008.1"/>
</dbReference>
<dbReference type="AlphaFoldDB" id="A0A9W6H347"/>
<evidence type="ECO:0008006" key="4">
    <source>
        <dbReference type="Google" id="ProtNLM"/>
    </source>
</evidence>
<dbReference type="NCBIfam" id="TIGR01167">
    <property type="entry name" value="LPXTG_anchor"/>
    <property type="match status" value="1"/>
</dbReference>
<dbReference type="NCBIfam" id="NF041528">
    <property type="entry name" value="strep_LAETG"/>
    <property type="match status" value="1"/>
</dbReference>
<keyword evidence="1" id="KW-1133">Transmembrane helix</keyword>
<dbReference type="EMBL" id="BSEJ01000008">
    <property type="protein sequence ID" value="GLJ61712.1"/>
    <property type="molecule type" value="Genomic_DNA"/>
</dbReference>
<feature type="transmembrane region" description="Helical" evidence="1">
    <location>
        <begin position="20"/>
        <end position="40"/>
    </location>
</feature>
<accession>A0A9W6H347</accession>
<keyword evidence="1" id="KW-0472">Membrane</keyword>
<comment type="caution">
    <text evidence="2">The sequence shown here is derived from an EMBL/GenBank/DDBJ whole genome shotgun (WGS) entry which is preliminary data.</text>
</comment>
<keyword evidence="3" id="KW-1185">Reference proteome</keyword>
<gene>
    <name evidence="2" type="ORF">GCM10017576_18420</name>
</gene>
<organism evidence="2 3">
    <name type="scientific">Microbacterium barkeri</name>
    <dbReference type="NCBI Taxonomy" id="33917"/>
    <lineage>
        <taxon>Bacteria</taxon>
        <taxon>Bacillati</taxon>
        <taxon>Actinomycetota</taxon>
        <taxon>Actinomycetes</taxon>
        <taxon>Micrococcales</taxon>
        <taxon>Microbacteriaceae</taxon>
        <taxon>Microbacterium</taxon>
    </lineage>
</organism>
<protein>
    <recommendedName>
        <fullName evidence="4">LPXTG-motif cell wall anchor domain-containing protein</fullName>
    </recommendedName>
</protein>
<evidence type="ECO:0000313" key="2">
    <source>
        <dbReference type="EMBL" id="GLJ61712.1"/>
    </source>
</evidence>
<reference evidence="2" key="2">
    <citation type="submission" date="2023-01" db="EMBL/GenBank/DDBJ databases">
        <authorList>
            <person name="Sun Q."/>
            <person name="Evtushenko L."/>
        </authorList>
    </citation>
    <scope>NUCLEOTIDE SEQUENCE</scope>
    <source>
        <strain evidence="2">VKM Ac-1020</strain>
    </source>
</reference>
<evidence type="ECO:0000256" key="1">
    <source>
        <dbReference type="SAM" id="Phobius"/>
    </source>
</evidence>
<proteinExistence type="predicted"/>
<dbReference type="Proteomes" id="UP001142462">
    <property type="component" value="Unassembled WGS sequence"/>
</dbReference>
<evidence type="ECO:0000313" key="3">
    <source>
        <dbReference type="Proteomes" id="UP001142462"/>
    </source>
</evidence>
<sequence>MTTTLLSASTALASTGNDLVPWIVGGAVVLVLAGAGLLVLRRRQ</sequence>
<name>A0A9W6H347_9MICO</name>